<evidence type="ECO:0000313" key="2">
    <source>
        <dbReference type="Proteomes" id="UP001305779"/>
    </source>
</evidence>
<evidence type="ECO:0000313" key="1">
    <source>
        <dbReference type="EMBL" id="KAK4502852.1"/>
    </source>
</evidence>
<dbReference type="InterPro" id="IPR055334">
    <property type="entry name" value="PEX8-like"/>
</dbReference>
<proteinExistence type="predicted"/>
<dbReference type="PANTHER" id="PTHR39214:SF1">
    <property type="entry name" value="MICROBODY (PEROXISOME) BIOGENESIS PROTEIN PEROXIN 8 (EUROFUNG)"/>
    <property type="match status" value="1"/>
</dbReference>
<reference evidence="1 2" key="1">
    <citation type="journal article" date="2023" name="G3 (Bethesda)">
        <title>A chromosome-level genome assembly of Zasmidium syzygii isolated from banana leaves.</title>
        <authorList>
            <person name="van Westerhoven A.C."/>
            <person name="Mehrabi R."/>
            <person name="Talebi R."/>
            <person name="Steentjes M.B.F."/>
            <person name="Corcolon B."/>
            <person name="Chong P.A."/>
            <person name="Kema G.H.J."/>
            <person name="Seidl M.F."/>
        </authorList>
    </citation>
    <scope>NUCLEOTIDE SEQUENCE [LARGE SCALE GENOMIC DNA]</scope>
    <source>
        <strain evidence="1 2">P124</strain>
    </source>
</reference>
<sequence>MPADRLLGTLLRALQTYTDQQDTPRLFGTTASLLTTLNNPLNVTLLTSQILSAPAIWARPEGLRTCMRCLSVFHQAAQALVKHERDLLEKATDKEFTKLQLERTLPKDDWIKATINGADEHSPRWRHLLAIAGLLLGFGPAEEENLSRNMRSTLESALVTAANLSLEETIEDEELGLATITLVLNHCFPHLSDYERSKLDYDLLLPVLTQSALHSREGLQSGYFLGVIDRDVLAGPNGRLQWSQHSGSYQQIQAMLSGPLVGSLGPLARLIGHSIEQVTDPALVMAVLNDLELFARTLNTQWRQNKLSEVEHSEQQERLEDVTFKVTVPTLWKVLQPTLFASVIILRSATGRVLADGALASDALAPMIARKSLLTLRSLYFITTRQGSATFSQYNFVNYTSMDILGAYPHEVQSFLQEIQPTQLGRVSEHPLDRCLDLFFLNTAEHFTLVLPPKFSEAVVLPVMQAYLKAGGQGPLLPIFEAAHSVTLALFSAPQNADATITNLPFYVDSLFKVFPSNLSARQFRLAFKTLLKLTSPPAPLSLSQPMMPATLLELLHERAQHAGTTPIPLHSGSPEAAVENPIPLSEQAVLTLTVLDGLTQVPLDLLDEWLPITADMIHDVQDHHMREHCKEHFWHILVGGEMDPERGRVCHAWWSTGGGKEWVLYGRQEGAVMSGGAGEENARRL</sequence>
<dbReference type="Pfam" id="PF26001">
    <property type="entry name" value="Pex8"/>
    <property type="match status" value="1"/>
</dbReference>
<protein>
    <recommendedName>
        <fullName evidence="3">Peroxin 8</fullName>
    </recommendedName>
</protein>
<gene>
    <name evidence="1" type="ORF">PRZ48_006278</name>
</gene>
<keyword evidence="2" id="KW-1185">Reference proteome</keyword>
<dbReference type="Proteomes" id="UP001305779">
    <property type="component" value="Unassembled WGS sequence"/>
</dbReference>
<dbReference type="EMBL" id="JAXOVC010000004">
    <property type="protein sequence ID" value="KAK4502852.1"/>
    <property type="molecule type" value="Genomic_DNA"/>
</dbReference>
<comment type="caution">
    <text evidence="1">The sequence shown here is derived from an EMBL/GenBank/DDBJ whole genome shotgun (WGS) entry which is preliminary data.</text>
</comment>
<organism evidence="1 2">
    <name type="scientific">Zasmidium cellare</name>
    <name type="common">Wine cellar mold</name>
    <name type="synonym">Racodium cellare</name>
    <dbReference type="NCBI Taxonomy" id="395010"/>
    <lineage>
        <taxon>Eukaryota</taxon>
        <taxon>Fungi</taxon>
        <taxon>Dikarya</taxon>
        <taxon>Ascomycota</taxon>
        <taxon>Pezizomycotina</taxon>
        <taxon>Dothideomycetes</taxon>
        <taxon>Dothideomycetidae</taxon>
        <taxon>Mycosphaerellales</taxon>
        <taxon>Mycosphaerellaceae</taxon>
        <taxon>Zasmidium</taxon>
    </lineage>
</organism>
<dbReference type="PANTHER" id="PTHR39214">
    <property type="entry name" value="MICROBODY (PEROXISOME) BIOGENESIS PROTEIN PEROXIN 8 (EUROFUNG)"/>
    <property type="match status" value="1"/>
</dbReference>
<evidence type="ECO:0008006" key="3">
    <source>
        <dbReference type="Google" id="ProtNLM"/>
    </source>
</evidence>
<name>A0ABR0EN06_ZASCE</name>
<accession>A0ABR0EN06</accession>